<dbReference type="Proteomes" id="UP001328107">
    <property type="component" value="Unassembled WGS sequence"/>
</dbReference>
<reference evidence="2" key="1">
    <citation type="submission" date="2022-10" db="EMBL/GenBank/DDBJ databases">
        <title>Genome assembly of Pristionchus species.</title>
        <authorList>
            <person name="Yoshida K."/>
            <person name="Sommer R.J."/>
        </authorList>
    </citation>
    <scope>NUCLEOTIDE SEQUENCE [LARGE SCALE GENOMIC DNA]</scope>
    <source>
        <strain evidence="2">RS5460</strain>
    </source>
</reference>
<accession>A0AAN5I9I7</accession>
<proteinExistence type="predicted"/>
<evidence type="ECO:0000313" key="2">
    <source>
        <dbReference type="Proteomes" id="UP001328107"/>
    </source>
</evidence>
<comment type="caution">
    <text evidence="1">The sequence shown here is derived from an EMBL/GenBank/DDBJ whole genome shotgun (WGS) entry which is preliminary data.</text>
</comment>
<evidence type="ECO:0000313" key="1">
    <source>
        <dbReference type="EMBL" id="GMR56130.1"/>
    </source>
</evidence>
<gene>
    <name evidence="1" type="ORF">PMAYCL1PPCAC_26325</name>
</gene>
<name>A0AAN5I9I7_9BILA</name>
<dbReference type="AlphaFoldDB" id="A0AAN5I9I7"/>
<sequence length="230" mass="25426">RKFSSILVPQLTKLEMLPVLDKIRGVHIRVAESSRNGSCNREHTLRNCLKFTPIEFDILSLDDGCSILSASLFSDELVIHEGQKDIVEISLNVYDSMHNHVAQIKHPISGMKVYELNESSDAELGIRSCIEGNEVCPLEKRCHHGLFIQCRSTGCCYAKSKWEMKTLGGSIANISPKSSFFSGTSVTASWESGVDNESRLVALSTALVQLIREGSPALVQTIKNCHVRHG</sequence>
<organism evidence="1 2">
    <name type="scientific">Pristionchus mayeri</name>
    <dbReference type="NCBI Taxonomy" id="1317129"/>
    <lineage>
        <taxon>Eukaryota</taxon>
        <taxon>Metazoa</taxon>
        <taxon>Ecdysozoa</taxon>
        <taxon>Nematoda</taxon>
        <taxon>Chromadorea</taxon>
        <taxon>Rhabditida</taxon>
        <taxon>Rhabditina</taxon>
        <taxon>Diplogasteromorpha</taxon>
        <taxon>Diplogasteroidea</taxon>
        <taxon>Neodiplogasteridae</taxon>
        <taxon>Pristionchus</taxon>
    </lineage>
</organism>
<feature type="non-terminal residue" evidence="1">
    <location>
        <position position="1"/>
    </location>
</feature>
<dbReference type="EMBL" id="BTRK01000005">
    <property type="protein sequence ID" value="GMR56130.1"/>
    <property type="molecule type" value="Genomic_DNA"/>
</dbReference>
<protein>
    <submittedName>
        <fullName evidence="1">Uncharacterized protein</fullName>
    </submittedName>
</protein>
<keyword evidence="2" id="KW-1185">Reference proteome</keyword>
<feature type="non-terminal residue" evidence="1">
    <location>
        <position position="230"/>
    </location>
</feature>